<evidence type="ECO:0000313" key="8">
    <source>
        <dbReference type="EMBL" id="RSH81075.1"/>
    </source>
</evidence>
<dbReference type="InterPro" id="IPR000791">
    <property type="entry name" value="Gpr1/Fun34/SatP-like"/>
</dbReference>
<feature type="region of interest" description="Disordered" evidence="6">
    <location>
        <begin position="1"/>
        <end position="21"/>
    </location>
</feature>
<dbReference type="EMBL" id="RSCE01000007">
    <property type="protein sequence ID" value="RSH81075.1"/>
    <property type="molecule type" value="Genomic_DNA"/>
</dbReference>
<name>A0A427XQI0_9TREE</name>
<feature type="transmembrane region" description="Helical" evidence="7">
    <location>
        <begin position="117"/>
        <end position="137"/>
    </location>
</feature>
<proteinExistence type="inferred from homology"/>
<keyword evidence="9" id="KW-1185">Reference proteome</keyword>
<evidence type="ECO:0000256" key="4">
    <source>
        <dbReference type="ARBA" id="ARBA00022989"/>
    </source>
</evidence>
<reference evidence="8 9" key="1">
    <citation type="submission" date="2018-11" db="EMBL/GenBank/DDBJ databases">
        <title>Genome sequence of Apiotrichum porosum DSM 27194.</title>
        <authorList>
            <person name="Aliyu H."/>
            <person name="Gorte O."/>
            <person name="Ochsenreither K."/>
        </authorList>
    </citation>
    <scope>NUCLEOTIDE SEQUENCE [LARGE SCALE GENOMIC DNA]</scope>
    <source>
        <strain evidence="8 9">DSM 27194</strain>
    </source>
</reference>
<evidence type="ECO:0000256" key="5">
    <source>
        <dbReference type="ARBA" id="ARBA00023136"/>
    </source>
</evidence>
<feature type="transmembrane region" description="Helical" evidence="7">
    <location>
        <begin position="176"/>
        <end position="193"/>
    </location>
</feature>
<evidence type="ECO:0000313" key="9">
    <source>
        <dbReference type="Proteomes" id="UP000279236"/>
    </source>
</evidence>
<dbReference type="Pfam" id="PF01184">
    <property type="entry name" value="Gpr1_Fun34_YaaH"/>
    <property type="match status" value="1"/>
</dbReference>
<dbReference type="GeneID" id="39593052"/>
<dbReference type="STRING" id="105984.A0A427XQI0"/>
<evidence type="ECO:0000256" key="7">
    <source>
        <dbReference type="SAM" id="Phobius"/>
    </source>
</evidence>
<comment type="caution">
    <text evidence="8">The sequence shown here is derived from an EMBL/GenBank/DDBJ whole genome shotgun (WGS) entry which is preliminary data.</text>
</comment>
<dbReference type="InterPro" id="IPR051633">
    <property type="entry name" value="AceTr"/>
</dbReference>
<evidence type="ECO:0000256" key="3">
    <source>
        <dbReference type="ARBA" id="ARBA00022692"/>
    </source>
</evidence>
<dbReference type="NCBIfam" id="NF038013">
    <property type="entry name" value="AceTr_1"/>
    <property type="match status" value="1"/>
</dbReference>
<organism evidence="8 9">
    <name type="scientific">Apiotrichum porosum</name>
    <dbReference type="NCBI Taxonomy" id="105984"/>
    <lineage>
        <taxon>Eukaryota</taxon>
        <taxon>Fungi</taxon>
        <taxon>Dikarya</taxon>
        <taxon>Basidiomycota</taxon>
        <taxon>Agaricomycotina</taxon>
        <taxon>Tremellomycetes</taxon>
        <taxon>Trichosporonales</taxon>
        <taxon>Trichosporonaceae</taxon>
        <taxon>Apiotrichum</taxon>
    </lineage>
</organism>
<evidence type="ECO:0000256" key="6">
    <source>
        <dbReference type="SAM" id="MobiDB-lite"/>
    </source>
</evidence>
<evidence type="ECO:0000256" key="2">
    <source>
        <dbReference type="ARBA" id="ARBA00005587"/>
    </source>
</evidence>
<dbReference type="OrthoDB" id="3648309at2759"/>
<dbReference type="PROSITE" id="PS01114">
    <property type="entry name" value="GPR1_FUN34_YAAH"/>
    <property type="match status" value="1"/>
</dbReference>
<dbReference type="PANTHER" id="PTHR31123:SF1">
    <property type="entry name" value="ACCUMULATION OF DYADS PROTEIN 2-RELATED"/>
    <property type="match status" value="1"/>
</dbReference>
<feature type="transmembrane region" description="Helical" evidence="7">
    <location>
        <begin position="149"/>
        <end position="169"/>
    </location>
</feature>
<protein>
    <recommendedName>
        <fullName evidence="10">Ammonia (Ammonium) transport outward</fullName>
    </recommendedName>
</protein>
<dbReference type="GO" id="GO:0015123">
    <property type="term" value="F:acetate transmembrane transporter activity"/>
    <property type="evidence" value="ECO:0007669"/>
    <property type="project" value="TreeGrafter"/>
</dbReference>
<keyword evidence="4 7" id="KW-1133">Transmembrane helix</keyword>
<keyword evidence="3 7" id="KW-0812">Transmembrane</keyword>
<accession>A0A427XQI0</accession>
<evidence type="ECO:0008006" key="10">
    <source>
        <dbReference type="Google" id="ProtNLM"/>
    </source>
</evidence>
<dbReference type="InterPro" id="IPR047622">
    <property type="entry name" value="GPR1_FUN34_YAAH"/>
</dbReference>
<dbReference type="AlphaFoldDB" id="A0A427XQI0"/>
<evidence type="ECO:0000256" key="1">
    <source>
        <dbReference type="ARBA" id="ARBA00004141"/>
    </source>
</evidence>
<comment type="similarity">
    <text evidence="2">Belongs to the acetate uptake transporter (AceTr) (TC 2.A.96) family.</text>
</comment>
<dbReference type="RefSeq" id="XP_028475794.1">
    <property type="nucleotide sequence ID" value="XM_028623820.1"/>
</dbReference>
<dbReference type="PANTHER" id="PTHR31123">
    <property type="entry name" value="ACCUMULATION OF DYADS PROTEIN 2-RELATED"/>
    <property type="match status" value="1"/>
</dbReference>
<dbReference type="Proteomes" id="UP000279236">
    <property type="component" value="Unassembled WGS sequence"/>
</dbReference>
<gene>
    <name evidence="8" type="ORF">EHS24_008509</name>
</gene>
<feature type="transmembrane region" description="Helical" evidence="7">
    <location>
        <begin position="54"/>
        <end position="75"/>
    </location>
</feature>
<keyword evidence="5 7" id="KW-0472">Membrane</keyword>
<sequence>MSSHEDLKTNAGPEAGETGAGYQGSGGVISRFVTPGGHPQDNTQPAFPVFHRKFANPAPLGLMSFGGTTILLSLFNLGTRDITHPNVLVGVALFYGGFCQILAGCMEWACGNSFGTCAFTGYGAFWMSFGVIYIPWFGILEAYTDKQELANALGLYLVMWGIVTFLLTLCLLRSSVMLLFVFADITLTFFLLAASEFTGNHTVHMAGGGFGVIGGFAAMYTAVAGLMTADTAFWLLPVGDLSPK</sequence>
<dbReference type="GO" id="GO:0005886">
    <property type="term" value="C:plasma membrane"/>
    <property type="evidence" value="ECO:0007669"/>
    <property type="project" value="TreeGrafter"/>
</dbReference>
<feature type="transmembrane region" description="Helical" evidence="7">
    <location>
        <begin position="213"/>
        <end position="236"/>
    </location>
</feature>
<comment type="subcellular location">
    <subcellularLocation>
        <location evidence="1">Membrane</location>
        <topology evidence="1">Multi-pass membrane protein</topology>
    </subcellularLocation>
</comment>
<feature type="transmembrane region" description="Helical" evidence="7">
    <location>
        <begin position="87"/>
        <end position="105"/>
    </location>
</feature>